<comment type="caution">
    <text evidence="2">The sequence shown here is derived from an EMBL/GenBank/DDBJ whole genome shotgun (WGS) entry which is preliminary data.</text>
</comment>
<dbReference type="InterPro" id="IPR021682">
    <property type="entry name" value="DUF2933"/>
</dbReference>
<organism evidence="2 3">
    <name type="scientific">Caballeronia novacaledonica</name>
    <dbReference type="NCBI Taxonomy" id="1544861"/>
    <lineage>
        <taxon>Bacteria</taxon>
        <taxon>Pseudomonadati</taxon>
        <taxon>Pseudomonadota</taxon>
        <taxon>Betaproteobacteria</taxon>
        <taxon>Burkholderiales</taxon>
        <taxon>Burkholderiaceae</taxon>
        <taxon>Caballeronia</taxon>
    </lineage>
</organism>
<dbReference type="EMBL" id="BPUS01000016">
    <property type="protein sequence ID" value="GJH28584.1"/>
    <property type="molecule type" value="Genomic_DNA"/>
</dbReference>
<name>A0AA37IH19_9BURK</name>
<evidence type="ECO:0000313" key="2">
    <source>
        <dbReference type="EMBL" id="GJH28584.1"/>
    </source>
</evidence>
<dbReference type="AlphaFoldDB" id="A0AA37IH19"/>
<protein>
    <submittedName>
        <fullName evidence="2">DUF2933 domain-containing protein</fullName>
    </submittedName>
</protein>
<evidence type="ECO:0000313" key="3">
    <source>
        <dbReference type="Proteomes" id="UP001055111"/>
    </source>
</evidence>
<sequence length="75" mass="8173">MKCNTKTMVTIALALALILAIGYWALPQIRGELSTFIAMASVLICPLSMLFMMRGMQTPVDRPEKPSQAVEKSGS</sequence>
<gene>
    <name evidence="2" type="ORF">CBA19CS42_28730</name>
</gene>
<accession>A0AA37IH19</accession>
<keyword evidence="1" id="KW-1133">Transmembrane helix</keyword>
<proteinExistence type="predicted"/>
<feature type="transmembrane region" description="Helical" evidence="1">
    <location>
        <begin position="33"/>
        <end position="52"/>
    </location>
</feature>
<dbReference type="Pfam" id="PF11666">
    <property type="entry name" value="DUF2933"/>
    <property type="match status" value="1"/>
</dbReference>
<evidence type="ECO:0000256" key="1">
    <source>
        <dbReference type="SAM" id="Phobius"/>
    </source>
</evidence>
<dbReference type="RefSeq" id="WP_238215507.1">
    <property type="nucleotide sequence ID" value="NZ_BPUS01000016.1"/>
</dbReference>
<keyword evidence="1" id="KW-0472">Membrane</keyword>
<feature type="transmembrane region" description="Helical" evidence="1">
    <location>
        <begin position="7"/>
        <end position="27"/>
    </location>
</feature>
<keyword evidence="1" id="KW-0812">Transmembrane</keyword>
<reference evidence="2" key="1">
    <citation type="submission" date="2022-09" db="EMBL/GenBank/DDBJ databases">
        <title>Isolation and characterization of 3-chlorobenzoate degrading bacteria from soils in Shizuoka.</title>
        <authorList>
            <person name="Ifat A."/>
            <person name="Ogawa N."/>
            <person name="Kimbara K."/>
            <person name="Moriuchi R."/>
            <person name="Dohra H."/>
            <person name="Shintani M."/>
        </authorList>
    </citation>
    <scope>NUCLEOTIDE SEQUENCE</scope>
    <source>
        <strain evidence="2">19CS4-2</strain>
    </source>
</reference>
<dbReference type="Proteomes" id="UP001055111">
    <property type="component" value="Unassembled WGS sequence"/>
</dbReference>